<proteinExistence type="predicted"/>
<name>A0A4R6PXN8_9FIRM</name>
<dbReference type="AlphaFoldDB" id="A0A4R6PXN8"/>
<keyword evidence="2" id="KW-0812">Transmembrane</keyword>
<keyword evidence="4" id="KW-1185">Reference proteome</keyword>
<evidence type="ECO:0000256" key="1">
    <source>
        <dbReference type="SAM" id="MobiDB-lite"/>
    </source>
</evidence>
<comment type="caution">
    <text evidence="3">The sequence shown here is derived from an EMBL/GenBank/DDBJ whole genome shotgun (WGS) entry which is preliminary data.</text>
</comment>
<evidence type="ECO:0000256" key="2">
    <source>
        <dbReference type="SAM" id="Phobius"/>
    </source>
</evidence>
<dbReference type="InterPro" id="IPR009706">
    <property type="entry name" value="DUF1287"/>
</dbReference>
<dbReference type="EMBL" id="SNXO01000054">
    <property type="protein sequence ID" value="TDP47381.1"/>
    <property type="molecule type" value="Genomic_DNA"/>
</dbReference>
<keyword evidence="2" id="KW-0472">Membrane</keyword>
<organism evidence="3 4">
    <name type="scientific">Aminicella lysinilytica</name>
    <dbReference type="NCBI Taxonomy" id="433323"/>
    <lineage>
        <taxon>Bacteria</taxon>
        <taxon>Bacillati</taxon>
        <taxon>Bacillota</taxon>
        <taxon>Clostridia</taxon>
        <taxon>Peptostreptococcales</taxon>
        <taxon>Anaerovoracaceae</taxon>
        <taxon>Aminicella</taxon>
    </lineage>
</organism>
<accession>A0A4R6PXN8</accession>
<sequence>MQEDNRKTGGTVSSKVKRSRKRKNRYKFKKRFFVITAIGLLVLSMGLFWLHNMVVDKYYGSKATGCSYEQGQLVMLGAKAYINSGLTYSDKYYGGYPPAHVGVCTDVVWRGLKAINVTFKDLIDEDTKENFDEYEDIISYRDTGLDFRYVPVVKRYLERNAVSLSTDPGNILAWQPGDIVVYGNDHVAVVSSLTNLFGYPYVIQHGKDPAGDEDRLFGSDKLKISAHFRWNQTIIMGE</sequence>
<gene>
    <name evidence="3" type="ORF">EV211_1544</name>
</gene>
<dbReference type="Pfam" id="PF06940">
    <property type="entry name" value="DUF1287"/>
    <property type="match status" value="1"/>
</dbReference>
<reference evidence="3 4" key="1">
    <citation type="submission" date="2019-03" db="EMBL/GenBank/DDBJ databases">
        <title>Genomic Encyclopedia of Type Strains, Phase IV (KMG-IV): sequencing the most valuable type-strain genomes for metagenomic binning, comparative biology and taxonomic classification.</title>
        <authorList>
            <person name="Goeker M."/>
        </authorList>
    </citation>
    <scope>NUCLEOTIDE SEQUENCE [LARGE SCALE GENOMIC DNA]</scope>
    <source>
        <strain evidence="3 4">DSM 28287</strain>
    </source>
</reference>
<dbReference type="Proteomes" id="UP000295500">
    <property type="component" value="Unassembled WGS sequence"/>
</dbReference>
<feature type="region of interest" description="Disordered" evidence="1">
    <location>
        <begin position="1"/>
        <end position="22"/>
    </location>
</feature>
<feature type="transmembrane region" description="Helical" evidence="2">
    <location>
        <begin position="32"/>
        <end position="50"/>
    </location>
</feature>
<protein>
    <submittedName>
        <fullName evidence="3">Uncharacterized protein YijF (DUF1287 family)</fullName>
    </submittedName>
</protein>
<keyword evidence="2" id="KW-1133">Transmembrane helix</keyword>
<dbReference type="OrthoDB" id="114026at2"/>
<evidence type="ECO:0000313" key="3">
    <source>
        <dbReference type="EMBL" id="TDP47381.1"/>
    </source>
</evidence>
<evidence type="ECO:0000313" key="4">
    <source>
        <dbReference type="Proteomes" id="UP000295500"/>
    </source>
</evidence>